<feature type="domain" description="Fibronectin type-III" evidence="1">
    <location>
        <begin position="134"/>
        <end position="223"/>
    </location>
</feature>
<dbReference type="InterPro" id="IPR036116">
    <property type="entry name" value="FN3_sf"/>
</dbReference>
<name>A0ABT1S074_9FIRM</name>
<dbReference type="SUPFAM" id="SSF49265">
    <property type="entry name" value="Fibronectin type III"/>
    <property type="match status" value="1"/>
</dbReference>
<organism evidence="2 3">
    <name type="scientific">Neglectibacter timonensis</name>
    <dbReference type="NCBI Taxonomy" id="1776382"/>
    <lineage>
        <taxon>Bacteria</taxon>
        <taxon>Bacillati</taxon>
        <taxon>Bacillota</taxon>
        <taxon>Clostridia</taxon>
        <taxon>Eubacteriales</taxon>
        <taxon>Oscillospiraceae</taxon>
        <taxon>Neglectibacter</taxon>
    </lineage>
</organism>
<dbReference type="PROSITE" id="PS50853">
    <property type="entry name" value="FN3"/>
    <property type="match status" value="1"/>
</dbReference>
<evidence type="ECO:0000313" key="2">
    <source>
        <dbReference type="EMBL" id="MCQ4840336.1"/>
    </source>
</evidence>
<dbReference type="InterPro" id="IPR003961">
    <property type="entry name" value="FN3_dom"/>
</dbReference>
<dbReference type="Gene3D" id="2.60.40.10">
    <property type="entry name" value="Immunoglobulins"/>
    <property type="match status" value="1"/>
</dbReference>
<dbReference type="RefSeq" id="WP_256191918.1">
    <property type="nucleotide sequence ID" value="NZ_JANFZG010000020.1"/>
</dbReference>
<evidence type="ECO:0000313" key="3">
    <source>
        <dbReference type="Proteomes" id="UP001524473"/>
    </source>
</evidence>
<dbReference type="Proteomes" id="UP001524473">
    <property type="component" value="Unassembled WGS sequence"/>
</dbReference>
<keyword evidence="3" id="KW-1185">Reference proteome</keyword>
<dbReference type="InterPro" id="IPR008577">
    <property type="entry name" value="DUF859"/>
</dbReference>
<protein>
    <submittedName>
        <fullName evidence="2">DUF859 domain-containing protein</fullName>
    </submittedName>
</protein>
<comment type="caution">
    <text evidence="2">The sequence shown here is derived from an EMBL/GenBank/DDBJ whole genome shotgun (WGS) entry which is preliminary data.</text>
</comment>
<evidence type="ECO:0000259" key="1">
    <source>
        <dbReference type="PROSITE" id="PS50853"/>
    </source>
</evidence>
<reference evidence="2 3" key="1">
    <citation type="submission" date="2022-06" db="EMBL/GenBank/DDBJ databases">
        <title>Isolation of gut microbiota from human fecal samples.</title>
        <authorList>
            <person name="Pamer E.G."/>
            <person name="Barat B."/>
            <person name="Waligurski E."/>
            <person name="Medina S."/>
            <person name="Paddock L."/>
            <person name="Mostad J."/>
        </authorList>
    </citation>
    <scope>NUCLEOTIDE SEQUENCE [LARGE SCALE GENOMIC DNA]</scope>
    <source>
        <strain evidence="2 3">DFI.9.73</strain>
    </source>
</reference>
<sequence length="857" mass="90678">MALSGSFYKYPVDNFGLYCTWSATQSVTGNYSDVTLNVYLKYYTLNVGSRSDSTVSINGVSETYTAQAINDSAAGYDTTLLKTYTVRVNHNSNGTKTGVALSASWRFSGTYSGTSIGTITASTTVDLDSIDRTAPTVTCSVSNITANSFKITATSSATADLWDYSLDDGITGTEFSTTAGTSASTTVTGLSPNTTYYVRVSVRKKSNRVYGESSTVTVKTLGGAIINSCPNITADAATVTFKPNVTVYDASYSYYLSIYNGSTEYLALSARTWSKGTADRTITLSQTERADLLDAMASIKSFTATIKVVTKSGTTQIGSTSTCTCTVQTSSANSGPTMTAFTFKDSRSATSTLTGNNQLFIQGYSYLYVTPGVATAKNGASIVSYAATCNGVTDSNTTGAAINLYEVAKSGTVDVVVTATDSRGYTVSSTQQITVIPYAKPKVSDISLRRTNDIEAEMQLTFNGSISPITVSGTQKNSLLYVQYRYKLTSASSYGSYTSILSSVTQSGTSFSFSNLELCNLDANSSYDFHLYIRDQLNTLSALNLYFTVPQGTPLVALRKKKVGLNTPTPDSALHVVGDGHFEGNVHIDGNITADNLDLDIDVPPFYYGTCSTAAATVAKVVACSGFVLETGATIVVKFTNYNTGASATMNVNGTGAKAIKMYGTTATNTYMWRSGEAVLFVYDGTNWQMVGMGTATTTYYGLTKLSSSTSSTSTTVAATASAVKAAYDRQDFDEISLTTALALSYGGTGATTAADARTNLGITCTSLYNGTLTTGSTTFNYASYKAYVIIGQPNSTSARVSLFIPKGQLTTTATTYQLADETNYYTFTLSYSGSTVTLAYKGRSGSGQVLRVFGVN</sequence>
<dbReference type="Pfam" id="PF05895">
    <property type="entry name" value="DUF859"/>
    <property type="match status" value="1"/>
</dbReference>
<accession>A0ABT1S074</accession>
<gene>
    <name evidence="2" type="ORF">NE695_10490</name>
</gene>
<dbReference type="InterPro" id="IPR005068">
    <property type="entry name" value="Phage_lambda_Stf-r2"/>
</dbReference>
<dbReference type="Pfam" id="PF03406">
    <property type="entry name" value="Phage_fiber_2"/>
    <property type="match status" value="1"/>
</dbReference>
<proteinExistence type="predicted"/>
<dbReference type="InterPro" id="IPR013783">
    <property type="entry name" value="Ig-like_fold"/>
</dbReference>
<dbReference type="EMBL" id="JANFZH010000022">
    <property type="protein sequence ID" value="MCQ4840336.1"/>
    <property type="molecule type" value="Genomic_DNA"/>
</dbReference>